<dbReference type="Proteomes" id="UP000220768">
    <property type="component" value="Unassembled WGS sequence"/>
</dbReference>
<evidence type="ECO:0000313" key="1">
    <source>
        <dbReference type="EMBL" id="PDT01454.1"/>
    </source>
</evidence>
<name>A0A2A6J6F8_9HYPH</name>
<evidence type="ECO:0000313" key="2">
    <source>
        <dbReference type="Proteomes" id="UP000220768"/>
    </source>
</evidence>
<proteinExistence type="predicted"/>
<comment type="caution">
    <text evidence="1">The sequence shown here is derived from an EMBL/GenBank/DDBJ whole genome shotgun (WGS) entry which is preliminary data.</text>
</comment>
<organism evidence="1 2">
    <name type="scientific">Rhizobium chutanense</name>
    <dbReference type="NCBI Taxonomy" id="2035448"/>
    <lineage>
        <taxon>Bacteria</taxon>
        <taxon>Pseudomonadati</taxon>
        <taxon>Pseudomonadota</taxon>
        <taxon>Alphaproteobacteria</taxon>
        <taxon>Hyphomicrobiales</taxon>
        <taxon>Rhizobiaceae</taxon>
        <taxon>Rhizobium/Agrobacterium group</taxon>
        <taxon>Rhizobium</taxon>
    </lineage>
</organism>
<accession>A0A2A6J6F8</accession>
<keyword evidence="2" id="KW-1185">Reference proteome</keyword>
<reference evidence="1 2" key="1">
    <citation type="submission" date="2017-09" db="EMBL/GenBank/DDBJ databases">
        <title>Comparative genomics of rhizobia isolated from Phaseolus vulgaris in China.</title>
        <authorList>
            <person name="Tong W."/>
        </authorList>
    </citation>
    <scope>NUCLEOTIDE SEQUENCE [LARGE SCALE GENOMIC DNA]</scope>
    <source>
        <strain evidence="1 2">C5</strain>
    </source>
</reference>
<dbReference type="EMBL" id="NWSV01000023">
    <property type="protein sequence ID" value="PDT01454.1"/>
    <property type="molecule type" value="Genomic_DNA"/>
</dbReference>
<gene>
    <name evidence="1" type="ORF">CO666_25510</name>
</gene>
<protein>
    <submittedName>
        <fullName evidence="1">Uncharacterized protein</fullName>
    </submittedName>
</protein>
<sequence length="70" mass="7528">MEDGEAVARAPRSTRAKAGRGCDVPLGVILRQIQEVVSRSLKLNSSAVARIGTLALAMEKAEPKPRRRST</sequence>
<dbReference type="AlphaFoldDB" id="A0A2A6J6F8"/>